<keyword evidence="6" id="KW-0732">Signal</keyword>
<keyword evidence="2 4" id="KW-0813">Transport</keyword>
<dbReference type="Proteomes" id="UP000315628">
    <property type="component" value="Unassembled WGS sequence"/>
</dbReference>
<organism evidence="8 9">
    <name type="scientific">Marihabitans asiaticum</name>
    <dbReference type="NCBI Taxonomy" id="415218"/>
    <lineage>
        <taxon>Bacteria</taxon>
        <taxon>Bacillati</taxon>
        <taxon>Actinomycetota</taxon>
        <taxon>Actinomycetes</taxon>
        <taxon>Micrococcales</taxon>
        <taxon>Intrasporangiaceae</taxon>
        <taxon>Marihabitans</taxon>
    </lineage>
</organism>
<comment type="similarity">
    <text evidence="1 4">Belongs to the PstS family.</text>
</comment>
<evidence type="ECO:0000256" key="2">
    <source>
        <dbReference type="ARBA" id="ARBA00022448"/>
    </source>
</evidence>
<feature type="compositionally biased region" description="Low complexity" evidence="5">
    <location>
        <begin position="46"/>
        <end position="55"/>
    </location>
</feature>
<dbReference type="Gene3D" id="3.40.190.10">
    <property type="entry name" value="Periplasmic binding protein-like II"/>
    <property type="match status" value="2"/>
</dbReference>
<feature type="compositionally biased region" description="Gly residues" evidence="5">
    <location>
        <begin position="32"/>
        <end position="45"/>
    </location>
</feature>
<feature type="chain" id="PRO_5038908037" description="Phosphate-binding protein" evidence="6">
    <location>
        <begin position="26"/>
        <end position="373"/>
    </location>
</feature>
<comment type="caution">
    <text evidence="8">The sequence shown here is derived from an EMBL/GenBank/DDBJ whole genome shotgun (WGS) entry which is preliminary data.</text>
</comment>
<gene>
    <name evidence="8" type="ORF">FB557_0537</name>
</gene>
<evidence type="ECO:0000256" key="5">
    <source>
        <dbReference type="SAM" id="MobiDB-lite"/>
    </source>
</evidence>
<dbReference type="PROSITE" id="PS51257">
    <property type="entry name" value="PROKAR_LIPOPROTEIN"/>
    <property type="match status" value="1"/>
</dbReference>
<dbReference type="InterPro" id="IPR050962">
    <property type="entry name" value="Phosphate-bind_PstS"/>
</dbReference>
<dbReference type="GO" id="GO:0043190">
    <property type="term" value="C:ATP-binding cassette (ABC) transporter complex"/>
    <property type="evidence" value="ECO:0007669"/>
    <property type="project" value="InterPro"/>
</dbReference>
<dbReference type="GO" id="GO:0042301">
    <property type="term" value="F:phosphate ion binding"/>
    <property type="evidence" value="ECO:0007669"/>
    <property type="project" value="InterPro"/>
</dbReference>
<dbReference type="PANTHER" id="PTHR42996:SF1">
    <property type="entry name" value="PHOSPHATE-BINDING PROTEIN PSTS"/>
    <property type="match status" value="1"/>
</dbReference>
<dbReference type="PIRSF" id="PIRSF002756">
    <property type="entry name" value="PstS"/>
    <property type="match status" value="1"/>
</dbReference>
<dbReference type="InterPro" id="IPR005673">
    <property type="entry name" value="ABC_phos-bd_PstS"/>
</dbReference>
<evidence type="ECO:0000256" key="3">
    <source>
        <dbReference type="ARBA" id="ARBA00022592"/>
    </source>
</evidence>
<evidence type="ECO:0000256" key="4">
    <source>
        <dbReference type="PIRNR" id="PIRNR002756"/>
    </source>
</evidence>
<sequence>MKRSLARRTSIPAALLLSFSLAACGASNESSGGSGSGSEGEGGSDSGVSGTLNGAGASSQAAAVDAWKVGFQESNPDATVNYDPVGSGGGREQFTSGAAPWAGSDAYLADEELTEAQEQCGGEGNLIEIPAYISPIAIAYNVEGVEELNLSAETMAKIFDQKIKKWDDEAIKADNPDAELPSTDITVVNRSDESGTTENFVEYLSAAAEGAWPHEVSGDWPVSGGTAAKGTTGVVDAIGGADGAIGYADASQIGELKSVNVKVGEEYVGPTADAAAKIIDASEQVADRGEYDFATDLKRDTAESGTYPVVLASYELACTQYDDQETADIVKAWLTYITSEDGQQAAAEQAGSAPISEDLRGKAGKAIDAISAK</sequence>
<proteinExistence type="inferred from homology"/>
<dbReference type="NCBIfam" id="TIGR00975">
    <property type="entry name" value="3a0107s03"/>
    <property type="match status" value="1"/>
</dbReference>
<dbReference type="PANTHER" id="PTHR42996">
    <property type="entry name" value="PHOSPHATE-BINDING PROTEIN PSTS"/>
    <property type="match status" value="1"/>
</dbReference>
<feature type="signal peptide" evidence="6">
    <location>
        <begin position="1"/>
        <end position="25"/>
    </location>
</feature>
<keyword evidence="9" id="KW-1185">Reference proteome</keyword>
<evidence type="ECO:0000313" key="8">
    <source>
        <dbReference type="EMBL" id="TWD16983.1"/>
    </source>
</evidence>
<reference evidence="8 9" key="1">
    <citation type="submission" date="2019-06" db="EMBL/GenBank/DDBJ databases">
        <title>Sequencing the genomes of 1000 actinobacteria strains.</title>
        <authorList>
            <person name="Klenk H.-P."/>
        </authorList>
    </citation>
    <scope>NUCLEOTIDE SEQUENCE [LARGE SCALE GENOMIC DNA]</scope>
    <source>
        <strain evidence="8 9">DSM 18935</strain>
    </source>
</reference>
<dbReference type="Pfam" id="PF12849">
    <property type="entry name" value="PBP_like_2"/>
    <property type="match status" value="1"/>
</dbReference>
<evidence type="ECO:0000256" key="1">
    <source>
        <dbReference type="ARBA" id="ARBA00008725"/>
    </source>
</evidence>
<dbReference type="AlphaFoldDB" id="A0A560WH21"/>
<dbReference type="GO" id="GO:0035435">
    <property type="term" value="P:phosphate ion transmembrane transport"/>
    <property type="evidence" value="ECO:0007669"/>
    <property type="project" value="InterPro"/>
</dbReference>
<dbReference type="InterPro" id="IPR024370">
    <property type="entry name" value="PBP_domain"/>
</dbReference>
<dbReference type="CDD" id="cd13565">
    <property type="entry name" value="PBP2_PstS"/>
    <property type="match status" value="1"/>
</dbReference>
<keyword evidence="3 4" id="KW-0592">Phosphate transport</keyword>
<evidence type="ECO:0000313" key="9">
    <source>
        <dbReference type="Proteomes" id="UP000315628"/>
    </source>
</evidence>
<accession>A0A560WH21</accession>
<evidence type="ECO:0000259" key="7">
    <source>
        <dbReference type="Pfam" id="PF12849"/>
    </source>
</evidence>
<dbReference type="EMBL" id="VIUW01000001">
    <property type="protein sequence ID" value="TWD16983.1"/>
    <property type="molecule type" value="Genomic_DNA"/>
</dbReference>
<dbReference type="SUPFAM" id="SSF53850">
    <property type="entry name" value="Periplasmic binding protein-like II"/>
    <property type="match status" value="1"/>
</dbReference>
<dbReference type="OrthoDB" id="9801510at2"/>
<evidence type="ECO:0000256" key="6">
    <source>
        <dbReference type="SAM" id="SignalP"/>
    </source>
</evidence>
<feature type="domain" description="PBP" evidence="7">
    <location>
        <begin position="46"/>
        <end position="340"/>
    </location>
</feature>
<name>A0A560WH21_9MICO</name>
<feature type="region of interest" description="Disordered" evidence="5">
    <location>
        <begin position="27"/>
        <end position="55"/>
    </location>
</feature>
<protein>
    <recommendedName>
        <fullName evidence="4">Phosphate-binding protein</fullName>
    </recommendedName>
</protein>
<dbReference type="RefSeq" id="WP_144855369.1">
    <property type="nucleotide sequence ID" value="NZ_BAAAYT010000002.1"/>
</dbReference>